<dbReference type="KEGG" id="aten:116299078"/>
<evidence type="ECO:0000313" key="1">
    <source>
        <dbReference type="Proteomes" id="UP000515163"/>
    </source>
</evidence>
<dbReference type="InParanoid" id="A0A6P8I4T9"/>
<sequence length="148" mass="16552">MFDLKNITFNVIRDECKFNFTFTFGPNITMYNISEVFKDELKRIDNTVDTMVLTNIITYINVAGVKLGDLKVPAGACKKICCDGGPGGPITLNRTCEPPGSPICRIYKLERVEPKCMAICSQECSGVTLRKISLLVLLLGVFMNWFLK</sequence>
<dbReference type="RefSeq" id="XP_031563574.1">
    <property type="nucleotide sequence ID" value="XM_031707714.1"/>
</dbReference>
<keyword evidence="1" id="KW-1185">Reference proteome</keyword>
<dbReference type="Proteomes" id="UP000515163">
    <property type="component" value="Unplaced"/>
</dbReference>
<evidence type="ECO:0000313" key="2">
    <source>
        <dbReference type="RefSeq" id="XP_031563574.1"/>
    </source>
</evidence>
<gene>
    <name evidence="2" type="primary">LOC116299078</name>
</gene>
<dbReference type="OrthoDB" id="5990621at2759"/>
<protein>
    <submittedName>
        <fullName evidence="2">Uncharacterized protein LOC116299078</fullName>
    </submittedName>
</protein>
<dbReference type="GeneID" id="116299078"/>
<proteinExistence type="predicted"/>
<dbReference type="AlphaFoldDB" id="A0A6P8I4T9"/>
<organism evidence="1 2">
    <name type="scientific">Actinia tenebrosa</name>
    <name type="common">Australian red waratah sea anemone</name>
    <dbReference type="NCBI Taxonomy" id="6105"/>
    <lineage>
        <taxon>Eukaryota</taxon>
        <taxon>Metazoa</taxon>
        <taxon>Cnidaria</taxon>
        <taxon>Anthozoa</taxon>
        <taxon>Hexacorallia</taxon>
        <taxon>Actiniaria</taxon>
        <taxon>Actiniidae</taxon>
        <taxon>Actinia</taxon>
    </lineage>
</organism>
<name>A0A6P8I4T9_ACTTE</name>
<accession>A0A6P8I4T9</accession>
<reference evidence="2" key="1">
    <citation type="submission" date="2025-08" db="UniProtKB">
        <authorList>
            <consortium name="RefSeq"/>
        </authorList>
    </citation>
    <scope>IDENTIFICATION</scope>
    <source>
        <tissue evidence="2">Tentacle</tissue>
    </source>
</reference>